<proteinExistence type="predicted"/>
<gene>
    <name evidence="1" type="ORF">C5167_037921</name>
</gene>
<protein>
    <submittedName>
        <fullName evidence="1">Uncharacterized protein</fullName>
    </submittedName>
</protein>
<reference evidence="1 2" key="1">
    <citation type="journal article" date="2018" name="Science">
        <title>The opium poppy genome and morphinan production.</title>
        <authorList>
            <person name="Guo L."/>
            <person name="Winzer T."/>
            <person name="Yang X."/>
            <person name="Li Y."/>
            <person name="Ning Z."/>
            <person name="He Z."/>
            <person name="Teodor R."/>
            <person name="Lu Y."/>
            <person name="Bowser T.A."/>
            <person name="Graham I.A."/>
            <person name="Ye K."/>
        </authorList>
    </citation>
    <scope>NUCLEOTIDE SEQUENCE [LARGE SCALE GENOMIC DNA]</scope>
    <source>
        <strain evidence="2">cv. HN1</strain>
        <tissue evidence="1">Leaves</tissue>
    </source>
</reference>
<organism evidence="1 2">
    <name type="scientific">Papaver somniferum</name>
    <name type="common">Opium poppy</name>
    <dbReference type="NCBI Taxonomy" id="3469"/>
    <lineage>
        <taxon>Eukaryota</taxon>
        <taxon>Viridiplantae</taxon>
        <taxon>Streptophyta</taxon>
        <taxon>Embryophyta</taxon>
        <taxon>Tracheophyta</taxon>
        <taxon>Spermatophyta</taxon>
        <taxon>Magnoliopsida</taxon>
        <taxon>Ranunculales</taxon>
        <taxon>Papaveraceae</taxon>
        <taxon>Papaveroideae</taxon>
        <taxon>Papaver</taxon>
    </lineage>
</organism>
<keyword evidence="2" id="KW-1185">Reference proteome</keyword>
<evidence type="ECO:0000313" key="1">
    <source>
        <dbReference type="EMBL" id="RZC44972.1"/>
    </source>
</evidence>
<evidence type="ECO:0000313" key="2">
    <source>
        <dbReference type="Proteomes" id="UP000316621"/>
    </source>
</evidence>
<name>A0A4Y7IB75_PAPSO</name>
<sequence>MLKESLLNQFDVDVWGSRFASGLDSELAGGFSVVDYLQFCFNSYKEVLAVNKKGRCCCHGHGCEQGGADCGRSWMLLPDFERA</sequence>
<dbReference type="AlphaFoldDB" id="A0A4Y7IB75"/>
<dbReference type="EMBL" id="CM010715">
    <property type="protein sequence ID" value="RZC44972.1"/>
    <property type="molecule type" value="Genomic_DNA"/>
</dbReference>
<dbReference type="Gramene" id="RZC44972">
    <property type="protein sequence ID" value="RZC44972"/>
    <property type="gene ID" value="C5167_037921"/>
</dbReference>
<dbReference type="Proteomes" id="UP000316621">
    <property type="component" value="Chromosome 1"/>
</dbReference>
<accession>A0A4Y7IB75</accession>